<name>A0A554A129_9BACI</name>
<keyword evidence="3 4" id="KW-0119">Carbohydrate metabolism</keyword>
<evidence type="ECO:0000313" key="7">
    <source>
        <dbReference type="Proteomes" id="UP000318521"/>
    </source>
</evidence>
<evidence type="ECO:0000256" key="1">
    <source>
        <dbReference type="ARBA" id="ARBA00000644"/>
    </source>
</evidence>
<dbReference type="RefSeq" id="WP_143847845.1">
    <property type="nucleotide sequence ID" value="NZ_VLXZ01000003.1"/>
</dbReference>
<dbReference type="Proteomes" id="UP000318521">
    <property type="component" value="Unassembled WGS sequence"/>
</dbReference>
<dbReference type="InterPro" id="IPR018321">
    <property type="entry name" value="Glucosamine6P_isomerase_CS"/>
</dbReference>
<dbReference type="EC" id="3.5.99.6" evidence="4"/>
<gene>
    <name evidence="4 6" type="primary">nagB</name>
    <name evidence="6" type="ORF">FN960_06300</name>
</gene>
<evidence type="ECO:0000259" key="5">
    <source>
        <dbReference type="Pfam" id="PF01182"/>
    </source>
</evidence>
<dbReference type="CDD" id="cd01399">
    <property type="entry name" value="GlcN6P_deaminase"/>
    <property type="match status" value="1"/>
</dbReference>
<dbReference type="EMBL" id="VLXZ01000003">
    <property type="protein sequence ID" value="TSB47346.1"/>
    <property type="molecule type" value="Genomic_DNA"/>
</dbReference>
<dbReference type="AlphaFoldDB" id="A0A554A129"/>
<dbReference type="HAMAP" id="MF_01241">
    <property type="entry name" value="GlcN6P_deamin"/>
    <property type="match status" value="1"/>
</dbReference>
<dbReference type="GO" id="GO:0004342">
    <property type="term" value="F:glucosamine-6-phosphate deaminase activity"/>
    <property type="evidence" value="ECO:0007669"/>
    <property type="project" value="UniProtKB-UniRule"/>
</dbReference>
<dbReference type="Pfam" id="PF01182">
    <property type="entry name" value="Glucosamine_iso"/>
    <property type="match status" value="1"/>
</dbReference>
<keyword evidence="2 4" id="KW-0378">Hydrolase</keyword>
<dbReference type="PANTHER" id="PTHR11280">
    <property type="entry name" value="GLUCOSAMINE-6-PHOSPHATE ISOMERASE"/>
    <property type="match status" value="1"/>
</dbReference>
<feature type="active site" description="For ring-opening step" evidence="4">
    <location>
        <position position="143"/>
    </location>
</feature>
<dbReference type="InterPro" id="IPR006148">
    <property type="entry name" value="Glc/Gal-6P_isomerase"/>
</dbReference>
<dbReference type="SUPFAM" id="SSF100950">
    <property type="entry name" value="NagB/RpiA/CoA transferase-like"/>
    <property type="match status" value="1"/>
</dbReference>
<sequence length="248" mass="27413">MKIIEVQNYDQMSQQAAKIIIETVQDRPQTVLGLATGGTPLGTYTYLVRDHQLNGTSYKQVHTVNLDEYVGKAPSDEQSYSYYMNKHLFEPANIPKTQTYLPNGLAANLEEEAERYTHTLQSLGGVDLQLLGIGKNGHIGFNEPGTSFDSETHVVQLTPSTRQANAKYFSSESEVPTQAITLGIATIMKAKRILLIVSGIEKAEILYQCLYGQIDEQIPASILQKHPHVTIIADQEALSVVNQKAEAH</sequence>
<comment type="catalytic activity">
    <reaction evidence="1 4">
        <text>alpha-D-glucosamine 6-phosphate + H2O = beta-D-fructose 6-phosphate + NH4(+)</text>
        <dbReference type="Rhea" id="RHEA:12172"/>
        <dbReference type="ChEBI" id="CHEBI:15377"/>
        <dbReference type="ChEBI" id="CHEBI:28938"/>
        <dbReference type="ChEBI" id="CHEBI:57634"/>
        <dbReference type="ChEBI" id="CHEBI:75989"/>
        <dbReference type="EC" id="3.5.99.6"/>
    </reaction>
</comment>
<dbReference type="GO" id="GO:0019262">
    <property type="term" value="P:N-acetylneuraminate catabolic process"/>
    <property type="evidence" value="ECO:0007669"/>
    <property type="project" value="UniProtKB-UniRule"/>
</dbReference>
<dbReference type="OrthoDB" id="9791139at2"/>
<dbReference type="PANTHER" id="PTHR11280:SF5">
    <property type="entry name" value="GLUCOSAMINE-6-PHOSPHATE ISOMERASE"/>
    <property type="match status" value="1"/>
</dbReference>
<comment type="function">
    <text evidence="4">Catalyzes the reversible isomerization-deamination of glucosamine 6-phosphate (GlcN6P) to form fructose 6-phosphate (Fru6P) and ammonium ion.</text>
</comment>
<dbReference type="GO" id="GO:0005975">
    <property type="term" value="P:carbohydrate metabolic process"/>
    <property type="evidence" value="ECO:0007669"/>
    <property type="project" value="InterPro"/>
</dbReference>
<reference evidence="6 7" key="1">
    <citation type="submission" date="2019-07" db="EMBL/GenBank/DDBJ databases">
        <authorList>
            <person name="Park Y.J."/>
            <person name="Jeong S.E."/>
            <person name="Jung H.S."/>
        </authorList>
    </citation>
    <scope>NUCLEOTIDE SEQUENCE [LARGE SCALE GENOMIC DNA]</scope>
    <source>
        <strain evidence="7">P16(2019)</strain>
    </source>
</reference>
<dbReference type="GO" id="GO:0006046">
    <property type="term" value="P:N-acetylglucosamine catabolic process"/>
    <property type="evidence" value="ECO:0007669"/>
    <property type="project" value="UniProtKB-UniRule"/>
</dbReference>
<protein>
    <recommendedName>
        <fullName evidence="4">Glucosamine-6-phosphate deaminase</fullName>
        <ecNumber evidence="4">3.5.99.6</ecNumber>
    </recommendedName>
    <alternativeName>
        <fullName evidence="4">GlcN6P deaminase</fullName>
        <shortName evidence="4">GNPDA</shortName>
    </alternativeName>
    <alternativeName>
        <fullName evidence="4">Glucosamine-6-phosphate isomerase</fullName>
    </alternativeName>
</protein>
<dbReference type="GO" id="GO:0005737">
    <property type="term" value="C:cytoplasm"/>
    <property type="evidence" value="ECO:0007669"/>
    <property type="project" value="TreeGrafter"/>
</dbReference>
<keyword evidence="7" id="KW-1185">Reference proteome</keyword>
<evidence type="ECO:0000256" key="3">
    <source>
        <dbReference type="ARBA" id="ARBA00023277"/>
    </source>
</evidence>
<feature type="active site" description="Proton acceptor; for ring-opening step" evidence="4">
    <location>
        <position position="138"/>
    </location>
</feature>
<evidence type="ECO:0000256" key="2">
    <source>
        <dbReference type="ARBA" id="ARBA00022801"/>
    </source>
</evidence>
<organism evidence="6 7">
    <name type="scientific">Alkalicoccobacillus porphyridii</name>
    <dbReference type="NCBI Taxonomy" id="2597270"/>
    <lineage>
        <taxon>Bacteria</taxon>
        <taxon>Bacillati</taxon>
        <taxon>Bacillota</taxon>
        <taxon>Bacilli</taxon>
        <taxon>Bacillales</taxon>
        <taxon>Bacillaceae</taxon>
        <taxon>Alkalicoccobacillus</taxon>
    </lineage>
</organism>
<evidence type="ECO:0000313" key="6">
    <source>
        <dbReference type="EMBL" id="TSB47346.1"/>
    </source>
</evidence>
<feature type="active site" description="For ring-opening step" evidence="4">
    <location>
        <position position="136"/>
    </location>
</feature>
<accession>A0A554A129</accession>
<dbReference type="Gene3D" id="3.40.50.1360">
    <property type="match status" value="1"/>
</dbReference>
<evidence type="ECO:0000256" key="4">
    <source>
        <dbReference type="HAMAP-Rule" id="MF_01241"/>
    </source>
</evidence>
<dbReference type="NCBIfam" id="TIGR00502">
    <property type="entry name" value="nagB"/>
    <property type="match status" value="1"/>
</dbReference>
<comment type="pathway">
    <text evidence="4">Amino-sugar metabolism; N-acetylneuraminate degradation; D-fructose 6-phosphate from N-acetylneuraminate: step 5/5.</text>
</comment>
<dbReference type="GO" id="GO:0006043">
    <property type="term" value="P:glucosamine catabolic process"/>
    <property type="evidence" value="ECO:0007669"/>
    <property type="project" value="TreeGrafter"/>
</dbReference>
<comment type="caution">
    <text evidence="6">The sequence shown here is derived from an EMBL/GenBank/DDBJ whole genome shotgun (WGS) entry which is preliminary data.</text>
</comment>
<dbReference type="InterPro" id="IPR037171">
    <property type="entry name" value="NagB/RpiA_transferase-like"/>
</dbReference>
<dbReference type="InterPro" id="IPR004547">
    <property type="entry name" value="Glucosamine6P_isomerase"/>
</dbReference>
<feature type="domain" description="Glucosamine/galactosamine-6-phosphate isomerase" evidence="5">
    <location>
        <begin position="10"/>
        <end position="226"/>
    </location>
</feature>
<dbReference type="FunFam" id="3.40.50.1360:FF:000003">
    <property type="entry name" value="Glucosamine-6-phosphate deaminase"/>
    <property type="match status" value="1"/>
</dbReference>
<feature type="active site" description="Proton acceptor; for enolization step" evidence="4">
    <location>
        <position position="67"/>
    </location>
</feature>
<dbReference type="PROSITE" id="PS01161">
    <property type="entry name" value="GLC_GALNAC_ISOMERASE"/>
    <property type="match status" value="1"/>
</dbReference>
<comment type="caution">
    <text evidence="4">Lacks conserved residue(s) required for the propagation of feature annotation.</text>
</comment>
<proteinExistence type="inferred from homology"/>
<comment type="similarity">
    <text evidence="4">Belongs to the glucosamine/galactosamine-6-phosphate isomerase family. NagB subfamily.</text>
</comment>
<dbReference type="GO" id="GO:0042802">
    <property type="term" value="F:identical protein binding"/>
    <property type="evidence" value="ECO:0007669"/>
    <property type="project" value="TreeGrafter"/>
</dbReference>
<dbReference type="UniPathway" id="UPA00629">
    <property type="reaction ID" value="UER00684"/>
</dbReference>